<gene>
    <name evidence="14" type="primary">cysH</name>
    <name evidence="16" type="ORF">CH357_01450</name>
</gene>
<dbReference type="OrthoDB" id="9774475at2"/>
<sequence>MNPSDLEAKLKGLSLEDSLAKISQEFPGQAVFSTSFGLEDQVITHAIYSQNLDIRIFTLDTGRLFTETYELHKRTNGMYGKRIQTFFPDAQAVEDLINEKGPDSFYDSIENRKECCHIRKVVPLNRALEGAKIWITGIRNDQSGSRENLTKVELDTGRDILKFHPILDWSWENVQQYVQDKHIPYNPLHDKGYPSIGCAPCTRAVMAGEDFRAGRWWWENESTKECGLHWVDGKLVRKKGSEV</sequence>
<evidence type="ECO:0000256" key="4">
    <source>
        <dbReference type="ARBA" id="ARBA00023002"/>
    </source>
</evidence>
<dbReference type="GO" id="GO:0005737">
    <property type="term" value="C:cytoplasm"/>
    <property type="evidence" value="ECO:0007669"/>
    <property type="project" value="UniProtKB-SubCell"/>
</dbReference>
<keyword evidence="3 14" id="KW-0479">Metal-binding</keyword>
<dbReference type="Proteomes" id="UP000232196">
    <property type="component" value="Unassembled WGS sequence"/>
</dbReference>
<dbReference type="GO" id="GO:0046872">
    <property type="term" value="F:metal ion binding"/>
    <property type="evidence" value="ECO:0007669"/>
    <property type="project" value="UniProtKB-KW"/>
</dbReference>
<evidence type="ECO:0000313" key="16">
    <source>
        <dbReference type="EMBL" id="PJZ27244.1"/>
    </source>
</evidence>
<dbReference type="PIRSF" id="PIRSF000857">
    <property type="entry name" value="PAPS_reductase"/>
    <property type="match status" value="1"/>
</dbReference>
<evidence type="ECO:0000256" key="8">
    <source>
        <dbReference type="ARBA" id="ARBA00024327"/>
    </source>
</evidence>
<evidence type="ECO:0000256" key="7">
    <source>
        <dbReference type="ARBA" id="ARBA00024298"/>
    </source>
</evidence>
<dbReference type="HAMAP" id="MF_00063">
    <property type="entry name" value="CysH"/>
    <property type="match status" value="1"/>
</dbReference>
<dbReference type="InterPro" id="IPR014729">
    <property type="entry name" value="Rossmann-like_a/b/a_fold"/>
</dbReference>
<evidence type="ECO:0000256" key="14">
    <source>
        <dbReference type="HAMAP-Rule" id="MF_00063"/>
    </source>
</evidence>
<feature type="binding site" evidence="14">
    <location>
        <position position="116"/>
    </location>
    <ligand>
        <name>[4Fe-4S] cluster</name>
        <dbReference type="ChEBI" id="CHEBI:49883"/>
    </ligand>
</feature>
<dbReference type="InterPro" id="IPR011798">
    <property type="entry name" value="APS_reductase"/>
</dbReference>
<feature type="active site" description="Nucleophile; cysteine thiosulfonate intermediate" evidence="14">
    <location>
        <position position="226"/>
    </location>
</feature>
<comment type="pathway">
    <text evidence="8 14">Sulfur metabolism; hydrogen sulfide biosynthesis; sulfite from sulfate.</text>
</comment>
<dbReference type="NCBIfam" id="TIGR00434">
    <property type="entry name" value="cysH"/>
    <property type="match status" value="1"/>
</dbReference>
<keyword evidence="17" id="KW-1185">Reference proteome</keyword>
<name>A0A2M9XHX4_9LEPT</name>
<protein>
    <recommendedName>
        <fullName evidence="10 14">Adenosine 5'-phosphosulfate reductase</fullName>
        <shortName evidence="14">APS reductase</shortName>
        <ecNumber evidence="9 14">1.8.4.10</ecNumber>
    </recommendedName>
    <alternativeName>
        <fullName evidence="12 14">5'-adenylylsulfate reductase</fullName>
    </alternativeName>
    <alternativeName>
        <fullName evidence="11 14">Thioredoxin-dependent 5'-adenylylsulfate reductase</fullName>
    </alternativeName>
</protein>
<proteinExistence type="inferred from homology"/>
<evidence type="ECO:0000256" key="12">
    <source>
        <dbReference type="ARBA" id="ARBA00032041"/>
    </source>
</evidence>
<dbReference type="Pfam" id="PF01507">
    <property type="entry name" value="PAPS_reduct"/>
    <property type="match status" value="1"/>
</dbReference>
<organism evidence="16 17">
    <name type="scientific">Leptospira hartskeerlii</name>
    <dbReference type="NCBI Taxonomy" id="2023177"/>
    <lineage>
        <taxon>Bacteria</taxon>
        <taxon>Pseudomonadati</taxon>
        <taxon>Spirochaetota</taxon>
        <taxon>Spirochaetia</taxon>
        <taxon>Leptospirales</taxon>
        <taxon>Leptospiraceae</taxon>
        <taxon>Leptospira</taxon>
    </lineage>
</organism>
<evidence type="ECO:0000256" key="9">
    <source>
        <dbReference type="ARBA" id="ARBA00024386"/>
    </source>
</evidence>
<dbReference type="NCBIfam" id="TIGR02055">
    <property type="entry name" value="APS_reductase"/>
    <property type="match status" value="1"/>
</dbReference>
<dbReference type="Gene3D" id="3.40.50.620">
    <property type="entry name" value="HUPs"/>
    <property type="match status" value="1"/>
</dbReference>
<evidence type="ECO:0000256" key="6">
    <source>
        <dbReference type="ARBA" id="ARBA00023014"/>
    </source>
</evidence>
<evidence type="ECO:0000256" key="1">
    <source>
        <dbReference type="ARBA" id="ARBA00009732"/>
    </source>
</evidence>
<dbReference type="InterPro" id="IPR004511">
    <property type="entry name" value="PAPS/APS_Rdtase"/>
</dbReference>
<dbReference type="GO" id="GO:0004604">
    <property type="term" value="F:phosphoadenylyl-sulfate reductase (thioredoxin) activity"/>
    <property type="evidence" value="ECO:0007669"/>
    <property type="project" value="UniProtKB-UniRule"/>
</dbReference>
<dbReference type="NCBIfam" id="NF002537">
    <property type="entry name" value="PRK02090.1"/>
    <property type="match status" value="1"/>
</dbReference>
<evidence type="ECO:0000256" key="10">
    <source>
        <dbReference type="ARBA" id="ARBA00029514"/>
    </source>
</evidence>
<keyword evidence="2 14" id="KW-0963">Cytoplasm</keyword>
<dbReference type="AlphaFoldDB" id="A0A2M9XHX4"/>
<evidence type="ECO:0000256" key="3">
    <source>
        <dbReference type="ARBA" id="ARBA00022723"/>
    </source>
</evidence>
<comment type="cofactor">
    <cofactor evidence="14">
        <name>[4Fe-4S] cluster</name>
        <dbReference type="ChEBI" id="CHEBI:49883"/>
    </cofactor>
    <text evidence="14">Binds 1 [4Fe-4S] cluster per subunit.</text>
</comment>
<evidence type="ECO:0000256" key="11">
    <source>
        <dbReference type="ARBA" id="ARBA00030894"/>
    </source>
</evidence>
<dbReference type="GO" id="GO:0019344">
    <property type="term" value="P:cysteine biosynthetic process"/>
    <property type="evidence" value="ECO:0007669"/>
    <property type="project" value="InterPro"/>
</dbReference>
<reference evidence="16 17" key="1">
    <citation type="submission" date="2017-07" db="EMBL/GenBank/DDBJ databases">
        <title>Leptospira spp. isolated from tropical soils.</title>
        <authorList>
            <person name="Thibeaux R."/>
            <person name="Iraola G."/>
            <person name="Ferres I."/>
            <person name="Bierque E."/>
            <person name="Girault D."/>
            <person name="Soupe-Gilbert M.-E."/>
            <person name="Picardeau M."/>
            <person name="Goarant C."/>
        </authorList>
    </citation>
    <scope>NUCLEOTIDE SEQUENCE [LARGE SCALE GENOMIC DNA]</scope>
    <source>
        <strain evidence="16 17">MCA1-C-A1</strain>
    </source>
</reference>
<dbReference type="CDD" id="cd23945">
    <property type="entry name" value="PAPS_reductase"/>
    <property type="match status" value="1"/>
</dbReference>
<dbReference type="EMBL" id="NPDN01000001">
    <property type="protein sequence ID" value="PJZ27244.1"/>
    <property type="molecule type" value="Genomic_DNA"/>
</dbReference>
<dbReference type="PANTHER" id="PTHR46482:SF9">
    <property type="entry name" value="5'-ADENYLYLSULFATE REDUCTASE 1, CHLOROPLASTIC"/>
    <property type="match status" value="1"/>
</dbReference>
<comment type="catalytic activity">
    <reaction evidence="13 14">
        <text>[thioredoxin]-disulfide + sulfite + AMP + 2 H(+) = adenosine 5'-phosphosulfate + [thioredoxin]-dithiol</text>
        <dbReference type="Rhea" id="RHEA:21976"/>
        <dbReference type="Rhea" id="RHEA-COMP:10698"/>
        <dbReference type="Rhea" id="RHEA-COMP:10700"/>
        <dbReference type="ChEBI" id="CHEBI:15378"/>
        <dbReference type="ChEBI" id="CHEBI:17359"/>
        <dbReference type="ChEBI" id="CHEBI:29950"/>
        <dbReference type="ChEBI" id="CHEBI:50058"/>
        <dbReference type="ChEBI" id="CHEBI:58243"/>
        <dbReference type="ChEBI" id="CHEBI:456215"/>
        <dbReference type="EC" id="1.8.4.10"/>
    </reaction>
</comment>
<evidence type="ECO:0000313" key="17">
    <source>
        <dbReference type="Proteomes" id="UP000232196"/>
    </source>
</evidence>
<dbReference type="GO" id="GO:0043866">
    <property type="term" value="F:adenylyl-sulfate reductase (thioredoxin) activity"/>
    <property type="evidence" value="ECO:0007669"/>
    <property type="project" value="UniProtKB-EC"/>
</dbReference>
<dbReference type="GO" id="GO:0070814">
    <property type="term" value="P:hydrogen sulfide biosynthetic process"/>
    <property type="evidence" value="ECO:0007669"/>
    <property type="project" value="UniProtKB-UniRule"/>
</dbReference>
<dbReference type="GO" id="GO:0019379">
    <property type="term" value="P:sulfate assimilation, phosphoadenylyl sulfate reduction by phosphoadenylyl-sulfate reductase (thioredoxin)"/>
    <property type="evidence" value="ECO:0007669"/>
    <property type="project" value="UniProtKB-UniRule"/>
</dbReference>
<feature type="binding site" evidence="14">
    <location>
        <position position="115"/>
    </location>
    <ligand>
        <name>[4Fe-4S] cluster</name>
        <dbReference type="ChEBI" id="CHEBI:49883"/>
    </ligand>
</feature>
<dbReference type="SUPFAM" id="SSF52402">
    <property type="entry name" value="Adenine nucleotide alpha hydrolases-like"/>
    <property type="match status" value="1"/>
</dbReference>
<dbReference type="InterPro" id="IPR002500">
    <property type="entry name" value="PAPS_reduct_dom"/>
</dbReference>
<keyword evidence="5 14" id="KW-0408">Iron</keyword>
<feature type="binding site" evidence="14">
    <location>
        <position position="198"/>
    </location>
    <ligand>
        <name>[4Fe-4S] cluster</name>
        <dbReference type="ChEBI" id="CHEBI:49883"/>
    </ligand>
</feature>
<evidence type="ECO:0000256" key="13">
    <source>
        <dbReference type="ARBA" id="ARBA00048441"/>
    </source>
</evidence>
<evidence type="ECO:0000256" key="2">
    <source>
        <dbReference type="ARBA" id="ARBA00022490"/>
    </source>
</evidence>
<dbReference type="GO" id="GO:0051539">
    <property type="term" value="F:4 iron, 4 sulfur cluster binding"/>
    <property type="evidence" value="ECO:0007669"/>
    <property type="project" value="UniProtKB-UniRule"/>
</dbReference>
<comment type="caution">
    <text evidence="16">The sequence shown here is derived from an EMBL/GenBank/DDBJ whole genome shotgun (WGS) entry which is preliminary data.</text>
</comment>
<dbReference type="RefSeq" id="WP_100704991.1">
    <property type="nucleotide sequence ID" value="NZ_NPDL01000004.1"/>
</dbReference>
<evidence type="ECO:0000256" key="5">
    <source>
        <dbReference type="ARBA" id="ARBA00023004"/>
    </source>
</evidence>
<feature type="domain" description="Phosphoadenosine phosphosulphate reductase" evidence="15">
    <location>
        <begin position="30"/>
        <end position="204"/>
    </location>
</feature>
<dbReference type="EC" id="1.8.4.10" evidence="9 14"/>
<dbReference type="PANTHER" id="PTHR46482">
    <property type="entry name" value="5'-ADENYLYLSULFATE REDUCTASE 3, CHLOROPLASTIC"/>
    <property type="match status" value="1"/>
</dbReference>
<keyword evidence="4 14" id="KW-0560">Oxidoreductase</keyword>
<keyword evidence="6 14" id="KW-0411">Iron-sulfur</keyword>
<feature type="binding site" evidence="14">
    <location>
        <position position="201"/>
    </location>
    <ligand>
        <name>[4Fe-4S] cluster</name>
        <dbReference type="ChEBI" id="CHEBI:49883"/>
    </ligand>
</feature>
<comment type="subcellular location">
    <subcellularLocation>
        <location evidence="14">Cytoplasm</location>
    </subcellularLocation>
</comment>
<evidence type="ECO:0000259" key="15">
    <source>
        <dbReference type="Pfam" id="PF01507"/>
    </source>
</evidence>
<accession>A0A2M9XHX4</accession>
<comment type="similarity">
    <text evidence="1 14">Belongs to the PAPS reductase family. CysH subfamily.</text>
</comment>
<comment type="function">
    <text evidence="7 14">Catalyzes the formation of sulfite from adenosine 5'-phosphosulfate (APS) using thioredoxin as an electron donor.</text>
</comment>